<dbReference type="EMBL" id="CM009757">
    <property type="protein sequence ID" value="PUZ40271.1"/>
    <property type="molecule type" value="Genomic_DNA"/>
</dbReference>
<dbReference type="GO" id="GO:0005886">
    <property type="term" value="C:plasma membrane"/>
    <property type="evidence" value="ECO:0007669"/>
    <property type="project" value="TreeGrafter"/>
</dbReference>
<evidence type="ECO:0000256" key="2">
    <source>
        <dbReference type="ARBA" id="ARBA00022692"/>
    </source>
</evidence>
<dbReference type="InterPro" id="IPR004864">
    <property type="entry name" value="LEA_2"/>
</dbReference>
<dbReference type="AlphaFoldDB" id="A0A2T7CAA3"/>
<evidence type="ECO:0000313" key="8">
    <source>
        <dbReference type="Proteomes" id="UP000244336"/>
    </source>
</evidence>
<gene>
    <name evidence="7" type="ORF">GQ55_9G410700</name>
</gene>
<dbReference type="PANTHER" id="PTHR31234:SF39">
    <property type="entry name" value="HARPIN-INDUCED PROTEIN 1 CONTAINING PROTEIN, EXPRESSED"/>
    <property type="match status" value="1"/>
</dbReference>
<keyword evidence="3 5" id="KW-1133">Transmembrane helix</keyword>
<evidence type="ECO:0000259" key="6">
    <source>
        <dbReference type="Pfam" id="PF03168"/>
    </source>
</evidence>
<sequence length="211" mass="23081">MPAAAATTRRDIAHSGHARRVAVLRCLVASLVVTVLLAGLAVLIFWLVVRPKPIDYAVTRAVVRHFNVTPPPGATVNATFYLTFAARNPNRRVSILYEWVEFRVLYGESAQLALQDAPAFRQPRRNETRLDVRAVARSAPVGEQAARELRHDLAAGEVGVDVRMRARAQFKVAGVRSRHYSLEAFCSPVVVGLSPSAGRSFQSVPCDVAIS</sequence>
<dbReference type="InterPro" id="IPR044839">
    <property type="entry name" value="NDR1-like"/>
</dbReference>
<evidence type="ECO:0000313" key="7">
    <source>
        <dbReference type="EMBL" id="PUZ40271.1"/>
    </source>
</evidence>
<evidence type="ECO:0000256" key="3">
    <source>
        <dbReference type="ARBA" id="ARBA00022989"/>
    </source>
</evidence>
<proteinExistence type="predicted"/>
<comment type="subcellular location">
    <subcellularLocation>
        <location evidence="1">Membrane</location>
        <topology evidence="1">Single-pass membrane protein</topology>
    </subcellularLocation>
</comment>
<name>A0A2T7CAA3_9POAL</name>
<evidence type="ECO:0000256" key="1">
    <source>
        <dbReference type="ARBA" id="ARBA00004167"/>
    </source>
</evidence>
<keyword evidence="2 5" id="KW-0812">Transmembrane</keyword>
<organism evidence="7 8">
    <name type="scientific">Panicum hallii var. hallii</name>
    <dbReference type="NCBI Taxonomy" id="1504633"/>
    <lineage>
        <taxon>Eukaryota</taxon>
        <taxon>Viridiplantae</taxon>
        <taxon>Streptophyta</taxon>
        <taxon>Embryophyta</taxon>
        <taxon>Tracheophyta</taxon>
        <taxon>Spermatophyta</taxon>
        <taxon>Magnoliopsida</taxon>
        <taxon>Liliopsida</taxon>
        <taxon>Poales</taxon>
        <taxon>Poaceae</taxon>
        <taxon>PACMAD clade</taxon>
        <taxon>Panicoideae</taxon>
        <taxon>Panicodae</taxon>
        <taxon>Paniceae</taxon>
        <taxon>Panicinae</taxon>
        <taxon>Panicum</taxon>
        <taxon>Panicum sect. Panicum</taxon>
    </lineage>
</organism>
<dbReference type="Gramene" id="PUZ40271">
    <property type="protein sequence ID" value="PUZ40271"/>
    <property type="gene ID" value="GQ55_9G410700"/>
</dbReference>
<feature type="transmembrane region" description="Helical" evidence="5">
    <location>
        <begin position="21"/>
        <end position="49"/>
    </location>
</feature>
<dbReference type="PANTHER" id="PTHR31234">
    <property type="entry name" value="LATE EMBRYOGENESIS ABUNDANT (LEA) HYDROXYPROLINE-RICH GLYCOPROTEIN FAMILY"/>
    <property type="match status" value="1"/>
</dbReference>
<evidence type="ECO:0000256" key="5">
    <source>
        <dbReference type="SAM" id="Phobius"/>
    </source>
</evidence>
<protein>
    <recommendedName>
        <fullName evidence="6">Late embryogenesis abundant protein LEA-2 subgroup domain-containing protein</fullName>
    </recommendedName>
</protein>
<evidence type="ECO:0000256" key="4">
    <source>
        <dbReference type="ARBA" id="ARBA00023136"/>
    </source>
</evidence>
<keyword evidence="8" id="KW-1185">Reference proteome</keyword>
<feature type="domain" description="Late embryogenesis abundant protein LEA-2 subgroup" evidence="6">
    <location>
        <begin position="83"/>
        <end position="182"/>
    </location>
</feature>
<reference evidence="7 8" key="1">
    <citation type="submission" date="2018-04" db="EMBL/GenBank/DDBJ databases">
        <title>WGS assembly of Panicum hallii var. hallii HAL2.</title>
        <authorList>
            <person name="Lovell J."/>
            <person name="Jenkins J."/>
            <person name="Lowry D."/>
            <person name="Mamidi S."/>
            <person name="Sreedasyam A."/>
            <person name="Weng X."/>
            <person name="Barry K."/>
            <person name="Bonette J."/>
            <person name="Campitelli B."/>
            <person name="Daum C."/>
            <person name="Gordon S."/>
            <person name="Gould B."/>
            <person name="Lipzen A."/>
            <person name="MacQueen A."/>
            <person name="Palacio-Mejia J."/>
            <person name="Plott C."/>
            <person name="Shakirov E."/>
            <person name="Shu S."/>
            <person name="Yoshinaga Y."/>
            <person name="Zane M."/>
            <person name="Rokhsar D."/>
            <person name="Grimwood J."/>
            <person name="Schmutz J."/>
            <person name="Juenger T."/>
        </authorList>
    </citation>
    <scope>NUCLEOTIDE SEQUENCE [LARGE SCALE GENOMIC DNA]</scope>
    <source>
        <strain evidence="8">cv. HAL2</strain>
    </source>
</reference>
<accession>A0A2T7CAA3</accession>
<keyword evidence="4 5" id="KW-0472">Membrane</keyword>
<dbReference type="Proteomes" id="UP000244336">
    <property type="component" value="Chromosome 9"/>
</dbReference>
<dbReference type="GO" id="GO:0098542">
    <property type="term" value="P:defense response to other organism"/>
    <property type="evidence" value="ECO:0007669"/>
    <property type="project" value="InterPro"/>
</dbReference>
<dbReference type="OrthoDB" id="669838at2759"/>
<dbReference type="Pfam" id="PF03168">
    <property type="entry name" value="LEA_2"/>
    <property type="match status" value="1"/>
</dbReference>
<dbReference type="STRING" id="1504633.A0A2T7CAA3"/>